<dbReference type="AlphaFoldDB" id="A0A6B8LZY8"/>
<keyword evidence="4" id="KW-1185">Reference proteome</keyword>
<gene>
    <name evidence="3" type="ORF">F7D14_00480</name>
</gene>
<sequence length="64" mass="6659">MAVNVHSSGDIGKMLIWVAAFVGFIVVALTWVPDWISPEGTNGTGNNREALGSAGVGSTARMIQ</sequence>
<dbReference type="Proteomes" id="UP000422569">
    <property type="component" value="Chromosome"/>
</dbReference>
<organism evidence="3 4">
    <name type="scientific">Methylocystis parvus</name>
    <dbReference type="NCBI Taxonomy" id="134"/>
    <lineage>
        <taxon>Bacteria</taxon>
        <taxon>Pseudomonadati</taxon>
        <taxon>Pseudomonadota</taxon>
        <taxon>Alphaproteobacteria</taxon>
        <taxon>Hyphomicrobiales</taxon>
        <taxon>Methylocystaceae</taxon>
        <taxon>Methylocystis</taxon>
    </lineage>
</organism>
<evidence type="ECO:0000256" key="2">
    <source>
        <dbReference type="SAM" id="Phobius"/>
    </source>
</evidence>
<keyword evidence="2" id="KW-1133">Transmembrane helix</keyword>
<proteinExistence type="predicted"/>
<evidence type="ECO:0000313" key="4">
    <source>
        <dbReference type="Proteomes" id="UP000422569"/>
    </source>
</evidence>
<evidence type="ECO:0000256" key="1">
    <source>
        <dbReference type="SAM" id="MobiDB-lite"/>
    </source>
</evidence>
<name>A0A6B8LZY8_9HYPH</name>
<reference evidence="3 4" key="1">
    <citation type="submission" date="2019-09" db="EMBL/GenBank/DDBJ databases">
        <title>Isolation and complete genome sequencing of Methylocystis species.</title>
        <authorList>
            <person name="Rumah B.L."/>
            <person name="Stead C.E."/>
            <person name="Stevens B.C."/>
            <person name="Minton N.P."/>
            <person name="Grosse-Honebrink A."/>
            <person name="Zhang Y."/>
        </authorList>
    </citation>
    <scope>NUCLEOTIDE SEQUENCE [LARGE SCALE GENOMIC DNA]</scope>
    <source>
        <strain evidence="3 4">BRCS2</strain>
    </source>
</reference>
<dbReference type="EMBL" id="CP044331">
    <property type="protein sequence ID" value="QGM96121.1"/>
    <property type="molecule type" value="Genomic_DNA"/>
</dbReference>
<protein>
    <submittedName>
        <fullName evidence="3">Uncharacterized protein</fullName>
    </submittedName>
</protein>
<evidence type="ECO:0000313" key="3">
    <source>
        <dbReference type="EMBL" id="QGM96121.1"/>
    </source>
</evidence>
<accession>A0A6B8LZY8</accession>
<keyword evidence="2" id="KW-0472">Membrane</keyword>
<dbReference type="RefSeq" id="WP_016920892.1">
    <property type="nucleotide sequence ID" value="NZ_CP044331.1"/>
</dbReference>
<dbReference type="KEGG" id="mpar:F7D14_00480"/>
<keyword evidence="2" id="KW-0812">Transmembrane</keyword>
<feature type="transmembrane region" description="Helical" evidence="2">
    <location>
        <begin position="14"/>
        <end position="32"/>
    </location>
</feature>
<feature type="region of interest" description="Disordered" evidence="1">
    <location>
        <begin position="38"/>
        <end position="64"/>
    </location>
</feature>